<evidence type="ECO:0000256" key="1">
    <source>
        <dbReference type="ARBA" id="ARBA00001933"/>
    </source>
</evidence>
<name>A0A1M5RU68_9GAMM</name>
<dbReference type="InterPro" id="IPR015422">
    <property type="entry name" value="PyrdxlP-dep_Trfase_small"/>
</dbReference>
<evidence type="ECO:0000256" key="2">
    <source>
        <dbReference type="ARBA" id="ARBA00010447"/>
    </source>
</evidence>
<evidence type="ECO:0000256" key="6">
    <source>
        <dbReference type="ARBA" id="ARBA00050776"/>
    </source>
</evidence>
<keyword evidence="9" id="KW-1185">Reference proteome</keyword>
<dbReference type="GO" id="GO:0031071">
    <property type="term" value="F:cysteine desulfurase activity"/>
    <property type="evidence" value="ECO:0007669"/>
    <property type="project" value="UniProtKB-EC"/>
</dbReference>
<protein>
    <recommendedName>
        <fullName evidence="3">cysteine desulfurase</fullName>
        <ecNumber evidence="3">2.8.1.7</ecNumber>
    </recommendedName>
</protein>
<dbReference type="GO" id="GO:0006534">
    <property type="term" value="P:cysteine metabolic process"/>
    <property type="evidence" value="ECO:0007669"/>
    <property type="project" value="InterPro"/>
</dbReference>
<dbReference type="NCBIfam" id="TIGR01979">
    <property type="entry name" value="sufS"/>
    <property type="match status" value="1"/>
</dbReference>
<evidence type="ECO:0000313" key="8">
    <source>
        <dbReference type="EMBL" id="SHH29855.1"/>
    </source>
</evidence>
<dbReference type="EMBL" id="FQWZ01000008">
    <property type="protein sequence ID" value="SHH29855.1"/>
    <property type="molecule type" value="Genomic_DNA"/>
</dbReference>
<dbReference type="InterPro" id="IPR000192">
    <property type="entry name" value="Aminotrans_V_dom"/>
</dbReference>
<dbReference type="SUPFAM" id="SSF53383">
    <property type="entry name" value="PLP-dependent transferases"/>
    <property type="match status" value="1"/>
</dbReference>
<evidence type="ECO:0000256" key="5">
    <source>
        <dbReference type="ARBA" id="ARBA00022898"/>
    </source>
</evidence>
<dbReference type="Pfam" id="PF00266">
    <property type="entry name" value="Aminotran_5"/>
    <property type="match status" value="1"/>
</dbReference>
<dbReference type="EC" id="2.8.1.7" evidence="3"/>
<evidence type="ECO:0000313" key="9">
    <source>
        <dbReference type="Proteomes" id="UP000199758"/>
    </source>
</evidence>
<dbReference type="PANTHER" id="PTHR43586:SF8">
    <property type="entry name" value="CYSTEINE DESULFURASE 1, CHLOROPLASTIC"/>
    <property type="match status" value="1"/>
</dbReference>
<evidence type="ECO:0000256" key="3">
    <source>
        <dbReference type="ARBA" id="ARBA00012239"/>
    </source>
</evidence>
<comment type="similarity">
    <text evidence="2">Belongs to the class-V pyridoxal-phosphate-dependent aminotransferase family. Csd subfamily.</text>
</comment>
<evidence type="ECO:0000259" key="7">
    <source>
        <dbReference type="Pfam" id="PF00266"/>
    </source>
</evidence>
<dbReference type="GO" id="GO:0030170">
    <property type="term" value="F:pyridoxal phosphate binding"/>
    <property type="evidence" value="ECO:0007669"/>
    <property type="project" value="InterPro"/>
</dbReference>
<dbReference type="CDD" id="cd06453">
    <property type="entry name" value="SufS_like"/>
    <property type="match status" value="1"/>
</dbReference>
<dbReference type="AlphaFoldDB" id="A0A1M5RU68"/>
<comment type="catalytic activity">
    <reaction evidence="6">
        <text>(sulfur carrier)-H + L-cysteine = (sulfur carrier)-SH + L-alanine</text>
        <dbReference type="Rhea" id="RHEA:43892"/>
        <dbReference type="Rhea" id="RHEA-COMP:14737"/>
        <dbReference type="Rhea" id="RHEA-COMP:14739"/>
        <dbReference type="ChEBI" id="CHEBI:29917"/>
        <dbReference type="ChEBI" id="CHEBI:35235"/>
        <dbReference type="ChEBI" id="CHEBI:57972"/>
        <dbReference type="ChEBI" id="CHEBI:64428"/>
        <dbReference type="EC" id="2.8.1.7"/>
    </reaction>
</comment>
<organism evidence="8 9">
    <name type="scientific">Hydrocarboniphaga daqingensis</name>
    <dbReference type="NCBI Taxonomy" id="490188"/>
    <lineage>
        <taxon>Bacteria</taxon>
        <taxon>Pseudomonadati</taxon>
        <taxon>Pseudomonadota</taxon>
        <taxon>Gammaproteobacteria</taxon>
        <taxon>Nevskiales</taxon>
        <taxon>Nevskiaceae</taxon>
        <taxon>Hydrocarboniphaga</taxon>
    </lineage>
</organism>
<dbReference type="InterPro" id="IPR015424">
    <property type="entry name" value="PyrdxlP-dep_Trfase"/>
</dbReference>
<dbReference type="InterPro" id="IPR010970">
    <property type="entry name" value="Cys_dSase_SufS"/>
</dbReference>
<reference evidence="8 9" key="1">
    <citation type="submission" date="2016-11" db="EMBL/GenBank/DDBJ databases">
        <authorList>
            <person name="Jaros S."/>
            <person name="Januszkiewicz K."/>
            <person name="Wedrychowicz H."/>
        </authorList>
    </citation>
    <scope>NUCLEOTIDE SEQUENCE [LARGE SCALE GENOMIC DNA]</scope>
    <source>
        <strain evidence="8 9">CGMCC 1.7049</strain>
    </source>
</reference>
<evidence type="ECO:0000256" key="4">
    <source>
        <dbReference type="ARBA" id="ARBA00022679"/>
    </source>
</evidence>
<accession>A0A1M5RU68</accession>
<dbReference type="Proteomes" id="UP000199758">
    <property type="component" value="Unassembled WGS sequence"/>
</dbReference>
<comment type="cofactor">
    <cofactor evidence="1">
        <name>pyridoxal 5'-phosphate</name>
        <dbReference type="ChEBI" id="CHEBI:597326"/>
    </cofactor>
</comment>
<keyword evidence="4" id="KW-0808">Transferase</keyword>
<dbReference type="OrthoDB" id="9808002at2"/>
<dbReference type="Gene3D" id="3.40.640.10">
    <property type="entry name" value="Type I PLP-dependent aspartate aminotransferase-like (Major domain)"/>
    <property type="match status" value="1"/>
</dbReference>
<dbReference type="Gene3D" id="3.90.1150.10">
    <property type="entry name" value="Aspartate Aminotransferase, domain 1"/>
    <property type="match status" value="1"/>
</dbReference>
<gene>
    <name evidence="8" type="ORF">SAMN04488068_3209</name>
</gene>
<dbReference type="STRING" id="490188.SAMN04488068_3209"/>
<dbReference type="PANTHER" id="PTHR43586">
    <property type="entry name" value="CYSTEINE DESULFURASE"/>
    <property type="match status" value="1"/>
</dbReference>
<dbReference type="GO" id="GO:0016829">
    <property type="term" value="F:lyase activity"/>
    <property type="evidence" value="ECO:0007669"/>
    <property type="project" value="UniProtKB-KW"/>
</dbReference>
<dbReference type="RefSeq" id="WP_072899240.1">
    <property type="nucleotide sequence ID" value="NZ_FQWZ01000008.1"/>
</dbReference>
<feature type="domain" description="Aminotransferase class V" evidence="7">
    <location>
        <begin position="37"/>
        <end position="400"/>
    </location>
</feature>
<sequence>MNDLGPAPIAAPTLDLDTIRAQFPILAEPIHGKRLAYLDNAATTQKPLAVLHALDDYYRHANANVHRAVHELAARATSRYEGARDRIAAFFSTQREQIVFTRGTTESINIVARCFLLPRLSPGDEVLITGMEHHSNIVPWQLVGAKVVAAPVLDDGSLDLDAWRGLISPRTKLISVVQVSNSLGTINPIADMIAAAKAHGIPVLVDGAQAIAHSRVDLSTLGADFYCGSAHKTFGPTGCGFLWARSEHYESMIPWLGGGDMIRTVSFEHSTWNEVPYKFEAGTPDISGAIGFAASLDWIEQVGLDAIAAHEHELLEYGTAALAQIDGLRMIGTARHKAGILSFVIDQAHPHDVGAILDQDGVAVRTGHHCTMPLMHRFGVPATIRASLAVYNGRDDIDQLATALRKACRLLR</sequence>
<proteinExistence type="inferred from homology"/>
<dbReference type="InterPro" id="IPR015421">
    <property type="entry name" value="PyrdxlP-dep_Trfase_major"/>
</dbReference>
<keyword evidence="5" id="KW-0663">Pyridoxal phosphate</keyword>
<keyword evidence="8" id="KW-0456">Lyase</keyword>